<reference evidence="1" key="1">
    <citation type="submission" date="2018-06" db="EMBL/GenBank/DDBJ databases">
        <authorList>
            <person name="Zhirakovskaya E."/>
        </authorList>
    </citation>
    <scope>NUCLEOTIDE SEQUENCE</scope>
</reference>
<sequence length="27" mass="2855">MNARIDLNADMGEYADAAQRAGEAAVM</sequence>
<name>A0A3B0RY07_9ZZZZ</name>
<protein>
    <submittedName>
        <fullName evidence="1">Uncharacterized protein</fullName>
    </submittedName>
</protein>
<evidence type="ECO:0000313" key="1">
    <source>
        <dbReference type="EMBL" id="VAV93158.1"/>
    </source>
</evidence>
<dbReference type="AlphaFoldDB" id="A0A3B0RY07"/>
<gene>
    <name evidence="1" type="ORF">MNBD_ALPHA05-1593</name>
</gene>
<dbReference type="EMBL" id="UOEH01000107">
    <property type="protein sequence ID" value="VAV93158.1"/>
    <property type="molecule type" value="Genomic_DNA"/>
</dbReference>
<accession>A0A3B0RY07</accession>
<feature type="non-terminal residue" evidence="1">
    <location>
        <position position="27"/>
    </location>
</feature>
<proteinExistence type="predicted"/>
<organism evidence="1">
    <name type="scientific">hydrothermal vent metagenome</name>
    <dbReference type="NCBI Taxonomy" id="652676"/>
    <lineage>
        <taxon>unclassified sequences</taxon>
        <taxon>metagenomes</taxon>
        <taxon>ecological metagenomes</taxon>
    </lineage>
</organism>